<dbReference type="Proteomes" id="UP001527057">
    <property type="component" value="Unassembled WGS sequence"/>
</dbReference>
<feature type="signal peptide" evidence="2">
    <location>
        <begin position="1"/>
        <end position="28"/>
    </location>
</feature>
<evidence type="ECO:0000256" key="1">
    <source>
        <dbReference type="SAM" id="MobiDB-lite"/>
    </source>
</evidence>
<feature type="chain" id="PRO_5047137070" evidence="2">
    <location>
        <begin position="29"/>
        <end position="104"/>
    </location>
</feature>
<name>A0ABT4F0U4_9BACI</name>
<keyword evidence="4" id="KW-1185">Reference proteome</keyword>
<dbReference type="RefSeq" id="WP_242059668.1">
    <property type="nucleotide sequence ID" value="NZ_JAMDMH010000002.1"/>
</dbReference>
<reference evidence="3 4" key="1">
    <citation type="submission" date="2022-05" db="EMBL/GenBank/DDBJ databases">
        <title>Genome Sequencing of Bee-Associated Microbes.</title>
        <authorList>
            <person name="Dunlap C."/>
        </authorList>
    </citation>
    <scope>NUCLEOTIDE SEQUENCE [LARGE SCALE GENOMIC DNA]</scope>
    <source>
        <strain evidence="3 4">CBP-1093</strain>
    </source>
</reference>
<sequence length="104" mass="11280">MNFKTVLTGFLSASALLGVISLSSVEFDANSRKATSPESTDLTGRNATGNSFTTNDFRLITLSNQDFPLLTFNGEFNAKDSRVMTLDDSVSAIRFGTRDSRLST</sequence>
<gene>
    <name evidence="3" type="ORF">M5W27_00065</name>
</gene>
<proteinExistence type="predicted"/>
<evidence type="ECO:0000313" key="4">
    <source>
        <dbReference type="Proteomes" id="UP001527057"/>
    </source>
</evidence>
<keyword evidence="2" id="KW-0732">Signal</keyword>
<organism evidence="3 4">
    <name type="scientific">Bacillus xiamenensis</name>
    <dbReference type="NCBI Taxonomy" id="1178537"/>
    <lineage>
        <taxon>Bacteria</taxon>
        <taxon>Bacillati</taxon>
        <taxon>Bacillota</taxon>
        <taxon>Bacilli</taxon>
        <taxon>Bacillales</taxon>
        <taxon>Bacillaceae</taxon>
        <taxon>Bacillus</taxon>
    </lineage>
</organism>
<evidence type="ECO:0000313" key="3">
    <source>
        <dbReference type="EMBL" id="MCY9574226.1"/>
    </source>
</evidence>
<protein>
    <submittedName>
        <fullName evidence="3">Uncharacterized protein</fullName>
    </submittedName>
</protein>
<dbReference type="EMBL" id="JAMDMH010000002">
    <property type="protein sequence ID" value="MCY9574226.1"/>
    <property type="molecule type" value="Genomic_DNA"/>
</dbReference>
<feature type="region of interest" description="Disordered" evidence="1">
    <location>
        <begin position="31"/>
        <end position="51"/>
    </location>
</feature>
<feature type="compositionally biased region" description="Polar residues" evidence="1">
    <location>
        <begin position="32"/>
        <end position="51"/>
    </location>
</feature>
<evidence type="ECO:0000256" key="2">
    <source>
        <dbReference type="SAM" id="SignalP"/>
    </source>
</evidence>
<comment type="caution">
    <text evidence="3">The sequence shown here is derived from an EMBL/GenBank/DDBJ whole genome shotgun (WGS) entry which is preliminary data.</text>
</comment>
<accession>A0ABT4F0U4</accession>